<dbReference type="EMBL" id="LT546645">
    <property type="protein sequence ID" value="SAI70543.1"/>
    <property type="molecule type" value="Genomic_DNA"/>
</dbReference>
<dbReference type="AlphaFoldDB" id="A0A157NWE4"/>
<evidence type="ECO:0000313" key="2">
    <source>
        <dbReference type="EMBL" id="SAI70543.1"/>
    </source>
</evidence>
<evidence type="ECO:0008006" key="4">
    <source>
        <dbReference type="Google" id="ProtNLM"/>
    </source>
</evidence>
<dbReference type="PROSITE" id="PS51257">
    <property type="entry name" value="PROKAR_LIPOPROTEIN"/>
    <property type="match status" value="1"/>
</dbReference>
<dbReference type="PATRIC" id="fig|123899.6.peg.2245"/>
<dbReference type="KEGG" id="btrm:SAMEA390648702256"/>
<accession>A0A157NWE4</accession>
<dbReference type="OrthoDB" id="8665323at2"/>
<keyword evidence="1" id="KW-0732">Signal</keyword>
<gene>
    <name evidence="2" type="ORF">SAMEA3906487_02256</name>
</gene>
<dbReference type="RefSeq" id="WP_025518317.1">
    <property type="nucleotide sequence ID" value="NZ_CP016340.1"/>
</dbReference>
<proteinExistence type="predicted"/>
<organism evidence="2 3">
    <name type="scientific">Bordetella trematum</name>
    <dbReference type="NCBI Taxonomy" id="123899"/>
    <lineage>
        <taxon>Bacteria</taxon>
        <taxon>Pseudomonadati</taxon>
        <taxon>Pseudomonadota</taxon>
        <taxon>Betaproteobacteria</taxon>
        <taxon>Burkholderiales</taxon>
        <taxon>Alcaligenaceae</taxon>
        <taxon>Bordetella</taxon>
    </lineage>
</organism>
<name>A0A157NWE4_9BORD</name>
<reference evidence="2 3" key="1">
    <citation type="submission" date="2016-04" db="EMBL/GenBank/DDBJ databases">
        <authorList>
            <consortium name="Pathogen Informatics"/>
        </authorList>
    </citation>
    <scope>NUCLEOTIDE SEQUENCE [LARGE SCALE GENOMIC DNA]</scope>
    <source>
        <strain evidence="2 3">H044680328</strain>
    </source>
</reference>
<keyword evidence="3" id="KW-1185">Reference proteome</keyword>
<dbReference type="Proteomes" id="UP000076825">
    <property type="component" value="Chromosome 1"/>
</dbReference>
<protein>
    <recommendedName>
        <fullName evidence="4">Lipoprotein</fullName>
    </recommendedName>
</protein>
<evidence type="ECO:0000256" key="1">
    <source>
        <dbReference type="SAM" id="SignalP"/>
    </source>
</evidence>
<sequence>MLKKTLLRGGLIVGLLALAGCSATGGSSLTKRLFSECTWDRASCMYDGPYDAGEEAYAEREAARLNKSQSRKVGR</sequence>
<feature type="chain" id="PRO_5009816552" description="Lipoprotein" evidence="1">
    <location>
        <begin position="20"/>
        <end position="75"/>
    </location>
</feature>
<dbReference type="GeneID" id="56590472"/>
<evidence type="ECO:0000313" key="3">
    <source>
        <dbReference type="Proteomes" id="UP000076825"/>
    </source>
</evidence>
<feature type="signal peptide" evidence="1">
    <location>
        <begin position="1"/>
        <end position="19"/>
    </location>
</feature>